<protein>
    <submittedName>
        <fullName evidence="1">TIGR02453 family protein</fullName>
    </submittedName>
</protein>
<reference evidence="2" key="1">
    <citation type="submission" date="2017-08" db="EMBL/GenBank/DDBJ databases">
        <authorList>
            <person name="Varghese N."/>
            <person name="Submissions S."/>
        </authorList>
    </citation>
    <scope>NUCLEOTIDE SEQUENCE [LARGE SCALE GENOMIC DNA]</scope>
    <source>
        <strain evidence="2">USBA17B2</strain>
    </source>
</reference>
<gene>
    <name evidence="1" type="ORF">SAMN05421879_101446</name>
</gene>
<dbReference type="PANTHER" id="PTHR36452:SF1">
    <property type="entry name" value="DUF2461 DOMAIN-CONTAINING PROTEIN"/>
    <property type="match status" value="1"/>
</dbReference>
<dbReference type="PIRSF" id="PIRSF028451">
    <property type="entry name" value="UCP028451"/>
    <property type="match status" value="1"/>
</dbReference>
<dbReference type="InterPro" id="IPR012808">
    <property type="entry name" value="CHP02453"/>
</dbReference>
<dbReference type="PANTHER" id="PTHR36452">
    <property type="entry name" value="CHROMOSOME 12, WHOLE GENOME SHOTGUN SEQUENCE"/>
    <property type="match status" value="1"/>
</dbReference>
<dbReference type="AlphaFoldDB" id="A0A285VF56"/>
<dbReference type="Proteomes" id="UP000219688">
    <property type="component" value="Unassembled WGS sequence"/>
</dbReference>
<sequence>MTFLGIPHAAVDFYARLEEDNSRAFWAAHQVKYERDVRGPMSALLGSLEEEFGEARIFRPHRDVRFSADKSPYKTHQGGYVEAATRTGWYAEVSADGFRLGGGCYAMDPATLTAYRSAVDGPRGAGLATILERLRDGGWEIGGERLRTGPRGMPRDHPRIELLRHRALTAVRWVEDGDVVTTPALAEHVRAGWREVRPLVEWLAPVVRA</sequence>
<dbReference type="RefSeq" id="WP_097186631.1">
    <property type="nucleotide sequence ID" value="NZ_OBQK01000001.1"/>
</dbReference>
<accession>A0A285VF56</accession>
<name>A0A285VF56_9MICO</name>
<proteinExistence type="predicted"/>
<evidence type="ECO:0000313" key="1">
    <source>
        <dbReference type="EMBL" id="SOC52198.1"/>
    </source>
</evidence>
<keyword evidence="2" id="KW-1185">Reference proteome</keyword>
<dbReference type="NCBIfam" id="TIGR02453">
    <property type="entry name" value="TIGR02453 family protein"/>
    <property type="match status" value="1"/>
</dbReference>
<dbReference type="InterPro" id="IPR015996">
    <property type="entry name" value="UCP028451"/>
</dbReference>
<dbReference type="Pfam" id="PF09365">
    <property type="entry name" value="DUF2461"/>
    <property type="match status" value="1"/>
</dbReference>
<dbReference type="EMBL" id="OBQK01000001">
    <property type="protein sequence ID" value="SOC52198.1"/>
    <property type="molecule type" value="Genomic_DNA"/>
</dbReference>
<organism evidence="1 2">
    <name type="scientific">Ornithinimicrobium cerasi</name>
    <dbReference type="NCBI Taxonomy" id="2248773"/>
    <lineage>
        <taxon>Bacteria</taxon>
        <taxon>Bacillati</taxon>
        <taxon>Actinomycetota</taxon>
        <taxon>Actinomycetes</taxon>
        <taxon>Micrococcales</taxon>
        <taxon>Ornithinimicrobiaceae</taxon>
        <taxon>Ornithinimicrobium</taxon>
    </lineage>
</organism>
<evidence type="ECO:0000313" key="2">
    <source>
        <dbReference type="Proteomes" id="UP000219688"/>
    </source>
</evidence>